<keyword evidence="1 2" id="KW-0732">Signal</keyword>
<dbReference type="InterPro" id="IPR027385">
    <property type="entry name" value="Beta-barrel_OMP"/>
</dbReference>
<evidence type="ECO:0000313" key="4">
    <source>
        <dbReference type="EMBL" id="KJZ12253.1"/>
    </source>
</evidence>
<dbReference type="Proteomes" id="UP000033452">
    <property type="component" value="Unassembled WGS sequence"/>
</dbReference>
<dbReference type="Gene3D" id="2.40.160.20">
    <property type="match status" value="1"/>
</dbReference>
<feature type="signal peptide" evidence="2">
    <location>
        <begin position="1"/>
        <end position="24"/>
    </location>
</feature>
<name>A0A0F4QX43_9GAMM</name>
<proteinExistence type="predicted"/>
<keyword evidence="4" id="KW-0675">Receptor</keyword>
<keyword evidence="5" id="KW-1185">Reference proteome</keyword>
<feature type="domain" description="Outer membrane protein beta-barrel" evidence="3">
    <location>
        <begin position="11"/>
        <end position="192"/>
    </location>
</feature>
<organism evidence="4 5">
    <name type="scientific">Pseudoalteromonas rubra</name>
    <dbReference type="NCBI Taxonomy" id="43658"/>
    <lineage>
        <taxon>Bacteria</taxon>
        <taxon>Pseudomonadati</taxon>
        <taxon>Pseudomonadota</taxon>
        <taxon>Gammaproteobacteria</taxon>
        <taxon>Alteromonadales</taxon>
        <taxon>Pseudoalteromonadaceae</taxon>
        <taxon>Pseudoalteromonas</taxon>
    </lineage>
</organism>
<dbReference type="Pfam" id="PF13505">
    <property type="entry name" value="OMP_b-brl"/>
    <property type="match status" value="1"/>
</dbReference>
<evidence type="ECO:0000256" key="1">
    <source>
        <dbReference type="ARBA" id="ARBA00022729"/>
    </source>
</evidence>
<evidence type="ECO:0000256" key="2">
    <source>
        <dbReference type="SAM" id="SignalP"/>
    </source>
</evidence>
<evidence type="ECO:0000259" key="3">
    <source>
        <dbReference type="Pfam" id="PF13505"/>
    </source>
</evidence>
<evidence type="ECO:0000313" key="5">
    <source>
        <dbReference type="Proteomes" id="UP000033452"/>
    </source>
</evidence>
<dbReference type="EMBL" id="JXYA01000006">
    <property type="protein sequence ID" value="KJZ12253.1"/>
    <property type="molecule type" value="Genomic_DNA"/>
</dbReference>
<reference evidence="4 5" key="1">
    <citation type="journal article" date="2015" name="BMC Genomics">
        <title>Genome mining reveals unlocked bioactive potential of marine Gram-negative bacteria.</title>
        <authorList>
            <person name="Machado H."/>
            <person name="Sonnenschein E.C."/>
            <person name="Melchiorsen J."/>
            <person name="Gram L."/>
        </authorList>
    </citation>
    <scope>NUCLEOTIDE SEQUENCE [LARGE SCALE GENOMIC DNA]</scope>
    <source>
        <strain evidence="4 5">S2471</strain>
    </source>
</reference>
<gene>
    <name evidence="4" type="ORF">TW77_03340</name>
</gene>
<comment type="caution">
    <text evidence="4">The sequence shown here is derived from an EMBL/GenBank/DDBJ whole genome shotgun (WGS) entry which is preliminary data.</text>
</comment>
<sequence length="192" mass="21617">MMKRFSIATTLLALCGMTTTMAQAETTSDPDSYKIYTGLGYGQYSFQWEDRENDTSFDEDASMLKAYVGTKINPYWSFELAYENFDEASDIDSSAEIDGVSLSTLLSAPINEYFSLYAKGGWLEWDAELYTDIPAIGRITSELEGGDWLYGAGAAFHVSDNVNLRLEYVRYELENNIEPDMDVASVSVEYQF</sequence>
<dbReference type="PATRIC" id="fig|43658.5.peg.699"/>
<feature type="chain" id="PRO_5002475924" evidence="2">
    <location>
        <begin position="25"/>
        <end position="192"/>
    </location>
</feature>
<dbReference type="InterPro" id="IPR011250">
    <property type="entry name" value="OMP/PagP_B-barrel"/>
</dbReference>
<protein>
    <submittedName>
        <fullName evidence="4">TonB-dependent receptor</fullName>
    </submittedName>
</protein>
<dbReference type="AlphaFoldDB" id="A0A0F4QX43"/>
<accession>A0A0F4QX43</accession>
<dbReference type="SUPFAM" id="SSF56925">
    <property type="entry name" value="OMPA-like"/>
    <property type="match status" value="1"/>
</dbReference>